<evidence type="ECO:0000256" key="1">
    <source>
        <dbReference type="SAM" id="MobiDB-lite"/>
    </source>
</evidence>
<dbReference type="OrthoDB" id="6590871at2759"/>
<dbReference type="EMBL" id="BGPR01016115">
    <property type="protein sequence ID" value="GBN71886.1"/>
    <property type="molecule type" value="Genomic_DNA"/>
</dbReference>
<accession>A0A4Y2R8V7</accession>
<feature type="compositionally biased region" description="Polar residues" evidence="1">
    <location>
        <begin position="86"/>
        <end position="95"/>
    </location>
</feature>
<keyword evidence="3" id="KW-1185">Reference proteome</keyword>
<evidence type="ECO:0000313" key="3">
    <source>
        <dbReference type="Proteomes" id="UP000499080"/>
    </source>
</evidence>
<evidence type="ECO:0000313" key="2">
    <source>
        <dbReference type="EMBL" id="GBN71886.1"/>
    </source>
</evidence>
<sequence length="95" mass="10790">MTIRNYLRHGCSLSTKQELNPDVIRKPADLPEEASDTWIKVDANLETAEKNCRINDVSRTVNRRDDGIELEDNDEEEDLEGKPPSAQDTLQALHT</sequence>
<proteinExistence type="predicted"/>
<comment type="caution">
    <text evidence="2">The sequence shown here is derived from an EMBL/GenBank/DDBJ whole genome shotgun (WGS) entry which is preliminary data.</text>
</comment>
<organism evidence="2 3">
    <name type="scientific">Araneus ventricosus</name>
    <name type="common">Orbweaver spider</name>
    <name type="synonym">Epeira ventricosa</name>
    <dbReference type="NCBI Taxonomy" id="182803"/>
    <lineage>
        <taxon>Eukaryota</taxon>
        <taxon>Metazoa</taxon>
        <taxon>Ecdysozoa</taxon>
        <taxon>Arthropoda</taxon>
        <taxon>Chelicerata</taxon>
        <taxon>Arachnida</taxon>
        <taxon>Araneae</taxon>
        <taxon>Araneomorphae</taxon>
        <taxon>Entelegynae</taxon>
        <taxon>Araneoidea</taxon>
        <taxon>Araneidae</taxon>
        <taxon>Araneus</taxon>
    </lineage>
</organism>
<feature type="compositionally biased region" description="Acidic residues" evidence="1">
    <location>
        <begin position="68"/>
        <end position="79"/>
    </location>
</feature>
<dbReference type="Proteomes" id="UP000499080">
    <property type="component" value="Unassembled WGS sequence"/>
</dbReference>
<gene>
    <name evidence="2" type="ORF">AVEN_84875_1</name>
</gene>
<dbReference type="AlphaFoldDB" id="A0A4Y2R8V7"/>
<protein>
    <submittedName>
        <fullName evidence="2">Uncharacterized protein</fullName>
    </submittedName>
</protein>
<name>A0A4Y2R8V7_ARAVE</name>
<feature type="region of interest" description="Disordered" evidence="1">
    <location>
        <begin position="61"/>
        <end position="95"/>
    </location>
</feature>
<reference evidence="2 3" key="1">
    <citation type="journal article" date="2019" name="Sci. Rep.">
        <title>Orb-weaving spider Araneus ventricosus genome elucidates the spidroin gene catalogue.</title>
        <authorList>
            <person name="Kono N."/>
            <person name="Nakamura H."/>
            <person name="Ohtoshi R."/>
            <person name="Moran D.A.P."/>
            <person name="Shinohara A."/>
            <person name="Yoshida Y."/>
            <person name="Fujiwara M."/>
            <person name="Mori M."/>
            <person name="Tomita M."/>
            <person name="Arakawa K."/>
        </authorList>
    </citation>
    <scope>NUCLEOTIDE SEQUENCE [LARGE SCALE GENOMIC DNA]</scope>
</reference>